<dbReference type="Gene3D" id="1.10.540.10">
    <property type="entry name" value="Acyl-CoA dehydrogenase/oxidase, N-terminal domain"/>
    <property type="match status" value="1"/>
</dbReference>
<dbReference type="Pfam" id="PF00441">
    <property type="entry name" value="Acyl-CoA_dh_1"/>
    <property type="match status" value="1"/>
</dbReference>
<keyword evidence="4" id="KW-0274">FAD</keyword>
<organism evidence="7 8">
    <name type="scientific">Paracoccus denitrificans</name>
    <dbReference type="NCBI Taxonomy" id="266"/>
    <lineage>
        <taxon>Bacteria</taxon>
        <taxon>Pseudomonadati</taxon>
        <taxon>Pseudomonadota</taxon>
        <taxon>Alphaproteobacteria</taxon>
        <taxon>Rhodobacterales</taxon>
        <taxon>Paracoccaceae</taxon>
        <taxon>Paracoccus</taxon>
    </lineage>
</organism>
<keyword evidence="5" id="KW-0560">Oxidoreductase</keyword>
<dbReference type="Proteomes" id="UP000315344">
    <property type="component" value="Unassembled WGS sequence"/>
</dbReference>
<evidence type="ECO:0000256" key="1">
    <source>
        <dbReference type="ARBA" id="ARBA00001974"/>
    </source>
</evidence>
<reference evidence="7 8" key="1">
    <citation type="journal article" date="2017" name="Nat. Commun.">
        <title>In situ click chemistry generation of cyclooxygenase-2 inhibitors.</title>
        <authorList>
            <person name="Bhardwaj A."/>
            <person name="Kaur J."/>
            <person name="Wuest M."/>
            <person name="Wuest F."/>
        </authorList>
    </citation>
    <scope>NUCLEOTIDE SEQUENCE [LARGE SCALE GENOMIC DNA]</scope>
    <source>
        <strain evidence="7">S2_012_000_R3_94</strain>
    </source>
</reference>
<dbReference type="GO" id="GO:0003995">
    <property type="term" value="F:acyl-CoA dehydrogenase activity"/>
    <property type="evidence" value="ECO:0007669"/>
    <property type="project" value="TreeGrafter"/>
</dbReference>
<evidence type="ECO:0000313" key="7">
    <source>
        <dbReference type="EMBL" id="TKW65460.1"/>
    </source>
</evidence>
<dbReference type="GO" id="GO:0050660">
    <property type="term" value="F:flavin adenine dinucleotide binding"/>
    <property type="evidence" value="ECO:0007669"/>
    <property type="project" value="InterPro"/>
</dbReference>
<dbReference type="SUPFAM" id="SSF47203">
    <property type="entry name" value="Acyl-CoA dehydrogenase C-terminal domain-like"/>
    <property type="match status" value="1"/>
</dbReference>
<name>A0A533I602_PARDE</name>
<evidence type="ECO:0000256" key="2">
    <source>
        <dbReference type="ARBA" id="ARBA00009347"/>
    </source>
</evidence>
<comment type="caution">
    <text evidence="7">The sequence shown here is derived from an EMBL/GenBank/DDBJ whole genome shotgun (WGS) entry which is preliminary data.</text>
</comment>
<evidence type="ECO:0000313" key="8">
    <source>
        <dbReference type="Proteomes" id="UP000315344"/>
    </source>
</evidence>
<dbReference type="Gene3D" id="1.20.140.10">
    <property type="entry name" value="Butyryl-CoA Dehydrogenase, subunit A, domain 3"/>
    <property type="match status" value="1"/>
</dbReference>
<keyword evidence="3" id="KW-0285">Flavoprotein</keyword>
<dbReference type="PANTHER" id="PTHR43884:SF20">
    <property type="entry name" value="ACYL-COA DEHYDROGENASE FADE28"/>
    <property type="match status" value="1"/>
</dbReference>
<dbReference type="EMBL" id="VAFL01000013">
    <property type="protein sequence ID" value="TKW65460.1"/>
    <property type="molecule type" value="Genomic_DNA"/>
</dbReference>
<dbReference type="InterPro" id="IPR009075">
    <property type="entry name" value="AcylCo_DH/oxidase_C"/>
</dbReference>
<evidence type="ECO:0000256" key="4">
    <source>
        <dbReference type="ARBA" id="ARBA00022827"/>
    </source>
</evidence>
<accession>A0A533I602</accession>
<dbReference type="InterPro" id="IPR037069">
    <property type="entry name" value="AcylCoA_DH/ox_N_sf"/>
</dbReference>
<feature type="domain" description="Acyl-CoA dehydrogenase/oxidase C-terminal" evidence="6">
    <location>
        <begin position="196"/>
        <end position="318"/>
    </location>
</feature>
<comment type="cofactor">
    <cofactor evidence="1">
        <name>FAD</name>
        <dbReference type="ChEBI" id="CHEBI:57692"/>
    </cofactor>
</comment>
<evidence type="ECO:0000259" key="6">
    <source>
        <dbReference type="Pfam" id="PF00441"/>
    </source>
</evidence>
<proteinExistence type="inferred from homology"/>
<dbReference type="PANTHER" id="PTHR43884">
    <property type="entry name" value="ACYL-COA DEHYDROGENASE"/>
    <property type="match status" value="1"/>
</dbReference>
<dbReference type="InterPro" id="IPR009100">
    <property type="entry name" value="AcylCoA_DH/oxidase_NM_dom_sf"/>
</dbReference>
<dbReference type="SUPFAM" id="SSF56645">
    <property type="entry name" value="Acyl-CoA dehydrogenase NM domain-like"/>
    <property type="match status" value="1"/>
</dbReference>
<gene>
    <name evidence="7" type="ORF">DI616_14920</name>
</gene>
<dbReference type="InterPro" id="IPR036250">
    <property type="entry name" value="AcylCo_DH-like_C"/>
</dbReference>
<dbReference type="AlphaFoldDB" id="A0A533I602"/>
<evidence type="ECO:0000256" key="3">
    <source>
        <dbReference type="ARBA" id="ARBA00022630"/>
    </source>
</evidence>
<comment type="similarity">
    <text evidence="2">Belongs to the acyl-CoA dehydrogenase family.</text>
</comment>
<protein>
    <submittedName>
        <fullName evidence="7">Acyl-CoA dehydrogenase</fullName>
    </submittedName>
</protein>
<sequence length="329" mass="34219">MEDQDEAVCMVRDSAAGVLAGDLPRNRALRFTEPGHDPARLRDFAGLGWPLLRLPEAQGGLGLGVPALVALAVELGRVLSPEPVVGLALVASLWPDAGVLDGSRIVLPAFAPFGGALLSYDGGRISGTASVLLGGAAEGWLVQTAGGAALVRAGAPGLTVTQDATHDGGHLAHLVFDATPAEAVPGDIEALRDEAALAHAGYQLGLAEQAFEITLAYLKDRRQFDRPIGSFQVLQHRLVDLFMELQLARAALEQAAGAGQPTQTSVALVQVGQAADLVTRTAIQLHGGIGYSDEADIGLYLRKAMVLKGLFGSARFHRLRALDIGEAAA</sequence>
<evidence type="ECO:0000256" key="5">
    <source>
        <dbReference type="ARBA" id="ARBA00023002"/>
    </source>
</evidence>